<reference evidence="2 3" key="1">
    <citation type="journal article" date="2013" name="PLoS Genet.">
        <title>Comparative genome structure, secondary metabolite, and effector coding capacity across Cochliobolus pathogens.</title>
        <authorList>
            <person name="Condon B.J."/>
            <person name="Leng Y."/>
            <person name="Wu D."/>
            <person name="Bushley K.E."/>
            <person name="Ohm R.A."/>
            <person name="Otillar R."/>
            <person name="Martin J."/>
            <person name="Schackwitz W."/>
            <person name="Grimwood J."/>
            <person name="MohdZainudin N."/>
            <person name="Xue C."/>
            <person name="Wang R."/>
            <person name="Manning V.A."/>
            <person name="Dhillon B."/>
            <person name="Tu Z.J."/>
            <person name="Steffenson B.J."/>
            <person name="Salamov A."/>
            <person name="Sun H."/>
            <person name="Lowry S."/>
            <person name="LaButti K."/>
            <person name="Han J."/>
            <person name="Copeland A."/>
            <person name="Lindquist E."/>
            <person name="Barry K."/>
            <person name="Schmutz J."/>
            <person name="Baker S.E."/>
            <person name="Ciuffetti L.M."/>
            <person name="Grigoriev I.V."/>
            <person name="Zhong S."/>
            <person name="Turgeon B.G."/>
        </authorList>
    </citation>
    <scope>NUCLEOTIDE SEQUENCE [LARGE SCALE GENOMIC DNA]</scope>
    <source>
        <strain evidence="2 3">26-R-13</strain>
    </source>
</reference>
<dbReference type="GeneID" id="19151304"/>
<dbReference type="RefSeq" id="XP_007706932.1">
    <property type="nucleotide sequence ID" value="XM_007708742.1"/>
</dbReference>
<feature type="region of interest" description="Disordered" evidence="1">
    <location>
        <begin position="26"/>
        <end position="50"/>
    </location>
</feature>
<evidence type="ECO:0000313" key="2">
    <source>
        <dbReference type="EMBL" id="EUC38807.1"/>
    </source>
</evidence>
<dbReference type="KEGG" id="bze:COCCADRAFT_82098"/>
<dbReference type="Proteomes" id="UP000053841">
    <property type="component" value="Unassembled WGS sequence"/>
</dbReference>
<dbReference type="EMBL" id="KI964540">
    <property type="protein sequence ID" value="EUC38807.1"/>
    <property type="molecule type" value="Genomic_DNA"/>
</dbReference>
<proteinExistence type="predicted"/>
<dbReference type="AlphaFoldDB" id="W6YHM9"/>
<evidence type="ECO:0000256" key="1">
    <source>
        <dbReference type="SAM" id="MobiDB-lite"/>
    </source>
</evidence>
<keyword evidence="3" id="KW-1185">Reference proteome</keyword>
<sequence length="50" mass="5362">MCVRVYVPGSVAAGTWIHRHGICEAQQQQQPSGWEAKGPGGSGWRARGRG</sequence>
<protein>
    <submittedName>
        <fullName evidence="2">Uncharacterized protein</fullName>
    </submittedName>
</protein>
<gene>
    <name evidence="2" type="ORF">COCCADRAFT_82098</name>
</gene>
<dbReference type="HOGENOM" id="CLU_3124745_0_0_1"/>
<evidence type="ECO:0000313" key="3">
    <source>
        <dbReference type="Proteomes" id="UP000053841"/>
    </source>
</evidence>
<name>W6YHM9_COCC2</name>
<accession>W6YHM9</accession>
<organism evidence="2 3">
    <name type="scientific">Cochliobolus carbonum (strain 26-R-13)</name>
    <name type="common">Maize leaf spot fungus</name>
    <name type="synonym">Bipolaris zeicola</name>
    <dbReference type="NCBI Taxonomy" id="930089"/>
    <lineage>
        <taxon>Eukaryota</taxon>
        <taxon>Fungi</taxon>
        <taxon>Dikarya</taxon>
        <taxon>Ascomycota</taxon>
        <taxon>Pezizomycotina</taxon>
        <taxon>Dothideomycetes</taxon>
        <taxon>Pleosporomycetidae</taxon>
        <taxon>Pleosporales</taxon>
        <taxon>Pleosporineae</taxon>
        <taxon>Pleosporaceae</taxon>
        <taxon>Bipolaris</taxon>
    </lineage>
</organism>